<feature type="domain" description="Inosine/uridine-preferring nucleoside hydrolase" evidence="3">
    <location>
        <begin position="5"/>
        <end position="330"/>
    </location>
</feature>
<dbReference type="GO" id="GO:0016787">
    <property type="term" value="F:hydrolase activity"/>
    <property type="evidence" value="ECO:0007669"/>
    <property type="project" value="UniProtKB-KW"/>
</dbReference>
<dbReference type="RefSeq" id="WP_240259394.1">
    <property type="nucleotide sequence ID" value="NZ_CP092488.2"/>
</dbReference>
<evidence type="ECO:0000256" key="2">
    <source>
        <dbReference type="ARBA" id="ARBA00023295"/>
    </source>
</evidence>
<evidence type="ECO:0000313" key="5">
    <source>
        <dbReference type="Proteomes" id="UP001055336"/>
    </source>
</evidence>
<sequence>MAAPVFVDVDTGVDDAIALIYLLASPDADVVGIASTAGNVPVQQVCLNNLRLLDLCRADAVPVFKGAEHPLNSAARAKSRVHGPQGLGYAELAATARELHGDDAATAWVTAAQRYPGELIGVATGPLTNLALALRIEPELPALLRRLVIMGGAYDHRGNTTPVAEWNIVFDPEAASEVFAAWSPSEDVDPQRLPILCGLDVTRRIALTPEILSRLAAAAGSTTTVLSIDDERGTRSTASNPLIRMIEDATRFYLESYHDLGHGYLAHLHDPLAAAAALDPQLVQTQPTTVDVELAGTLTRGMTVTDWSGRWSRKPNALIAVDADPALFFDRLIERVGLFAASLG</sequence>
<dbReference type="Proteomes" id="UP001055336">
    <property type="component" value="Chromosome"/>
</dbReference>
<dbReference type="EMBL" id="CP092488">
    <property type="protein sequence ID" value="UMB68539.1"/>
    <property type="molecule type" value="Genomic_DNA"/>
</dbReference>
<dbReference type="Gene3D" id="3.90.245.10">
    <property type="entry name" value="Ribonucleoside hydrolase-like"/>
    <property type="match status" value="1"/>
</dbReference>
<protein>
    <submittedName>
        <fullName evidence="4">Nucleoside hydrolase</fullName>
    </submittedName>
</protein>
<name>A0ABY3VPF3_9MYCO</name>
<keyword evidence="1 4" id="KW-0378">Hydrolase</keyword>
<dbReference type="Pfam" id="PF01156">
    <property type="entry name" value="IU_nuc_hydro"/>
    <property type="match status" value="1"/>
</dbReference>
<evidence type="ECO:0000259" key="3">
    <source>
        <dbReference type="Pfam" id="PF01156"/>
    </source>
</evidence>
<dbReference type="InterPro" id="IPR036452">
    <property type="entry name" value="Ribo_hydro-like"/>
</dbReference>
<evidence type="ECO:0000256" key="1">
    <source>
        <dbReference type="ARBA" id="ARBA00022801"/>
    </source>
</evidence>
<dbReference type="InterPro" id="IPR015910">
    <property type="entry name" value="I/U_nuclsd_hydro_CS"/>
</dbReference>
<gene>
    <name evidence="4" type="ORF">MKK62_19280</name>
</gene>
<keyword evidence="2" id="KW-0326">Glycosidase</keyword>
<evidence type="ECO:0000313" key="4">
    <source>
        <dbReference type="EMBL" id="UMB68539.1"/>
    </source>
</evidence>
<dbReference type="PANTHER" id="PTHR12304">
    <property type="entry name" value="INOSINE-URIDINE PREFERRING NUCLEOSIDE HYDROLASE"/>
    <property type="match status" value="1"/>
</dbReference>
<accession>A0ABY3VPF3</accession>
<dbReference type="InterPro" id="IPR023186">
    <property type="entry name" value="IUNH"/>
</dbReference>
<organism evidence="4 5">
    <name type="scientific">Mycobacterium paraterrae</name>
    <dbReference type="NCBI Taxonomy" id="577492"/>
    <lineage>
        <taxon>Bacteria</taxon>
        <taxon>Bacillati</taxon>
        <taxon>Actinomycetota</taxon>
        <taxon>Actinomycetes</taxon>
        <taxon>Mycobacteriales</taxon>
        <taxon>Mycobacteriaceae</taxon>
        <taxon>Mycobacterium</taxon>
    </lineage>
</organism>
<proteinExistence type="predicted"/>
<dbReference type="PANTHER" id="PTHR12304:SF4">
    <property type="entry name" value="URIDINE NUCLEOSIDASE"/>
    <property type="match status" value="1"/>
</dbReference>
<reference evidence="4" key="1">
    <citation type="submission" date="2022-08" db="EMBL/GenBank/DDBJ databases">
        <title>Whole genome sequencing of non-tuberculosis mycobacteria type-strains.</title>
        <authorList>
            <person name="Igarashi Y."/>
            <person name="Osugi A."/>
            <person name="Mitarai S."/>
        </authorList>
    </citation>
    <scope>NUCLEOTIDE SEQUENCE</scope>
    <source>
        <strain evidence="4">DSM 45127</strain>
    </source>
</reference>
<dbReference type="PROSITE" id="PS01247">
    <property type="entry name" value="IUNH"/>
    <property type="match status" value="1"/>
</dbReference>
<keyword evidence="5" id="KW-1185">Reference proteome</keyword>
<dbReference type="InterPro" id="IPR001910">
    <property type="entry name" value="Inosine/uridine_hydrolase_dom"/>
</dbReference>
<dbReference type="SUPFAM" id="SSF53590">
    <property type="entry name" value="Nucleoside hydrolase"/>
    <property type="match status" value="1"/>
</dbReference>